<feature type="compositionally biased region" description="Low complexity" evidence="9">
    <location>
        <begin position="1196"/>
        <end position="1215"/>
    </location>
</feature>
<feature type="compositionally biased region" description="Pro residues" evidence="9">
    <location>
        <begin position="1185"/>
        <end position="1195"/>
    </location>
</feature>
<dbReference type="VEuPathDB" id="ToxoDB:BESB_072870"/>
<dbReference type="GO" id="GO:0070971">
    <property type="term" value="C:endoplasmic reticulum exit site"/>
    <property type="evidence" value="ECO:0007669"/>
    <property type="project" value="TreeGrafter"/>
</dbReference>
<dbReference type="GeneID" id="40312213"/>
<feature type="compositionally biased region" description="Pro residues" evidence="9">
    <location>
        <begin position="1216"/>
        <end position="1246"/>
    </location>
</feature>
<feature type="compositionally biased region" description="Low complexity" evidence="9">
    <location>
        <begin position="665"/>
        <end position="674"/>
    </location>
</feature>
<dbReference type="SUPFAM" id="SSF50978">
    <property type="entry name" value="WD40 repeat-like"/>
    <property type="match status" value="1"/>
</dbReference>
<evidence type="ECO:0000256" key="2">
    <source>
        <dbReference type="ARBA" id="ARBA00009358"/>
    </source>
</evidence>
<organism evidence="10 11">
    <name type="scientific">Besnoitia besnoiti</name>
    <name type="common">Apicomplexan protozoan</name>
    <dbReference type="NCBI Taxonomy" id="94643"/>
    <lineage>
        <taxon>Eukaryota</taxon>
        <taxon>Sar</taxon>
        <taxon>Alveolata</taxon>
        <taxon>Apicomplexa</taxon>
        <taxon>Conoidasida</taxon>
        <taxon>Coccidia</taxon>
        <taxon>Eucoccidiorida</taxon>
        <taxon>Eimeriorina</taxon>
        <taxon>Sarcocystidae</taxon>
        <taxon>Besnoitia</taxon>
    </lineage>
</organism>
<dbReference type="GO" id="GO:0030127">
    <property type="term" value="C:COPII vesicle coat"/>
    <property type="evidence" value="ECO:0007669"/>
    <property type="project" value="TreeGrafter"/>
</dbReference>
<dbReference type="GO" id="GO:0090110">
    <property type="term" value="P:COPII-coated vesicle cargo loading"/>
    <property type="evidence" value="ECO:0007669"/>
    <property type="project" value="TreeGrafter"/>
</dbReference>
<dbReference type="InterPro" id="IPR001680">
    <property type="entry name" value="WD40_rpt"/>
</dbReference>
<feature type="compositionally biased region" description="Low complexity" evidence="9">
    <location>
        <begin position="1254"/>
        <end position="1280"/>
    </location>
</feature>
<dbReference type="PANTHER" id="PTHR13923:SF11">
    <property type="entry name" value="SECRETORY 31, ISOFORM D"/>
    <property type="match status" value="1"/>
</dbReference>
<keyword evidence="6" id="KW-0256">Endoplasmic reticulum</keyword>
<dbReference type="RefSeq" id="XP_029218144.1">
    <property type="nucleotide sequence ID" value="XM_029365660.1"/>
</dbReference>
<keyword evidence="5" id="KW-0677">Repeat</keyword>
<dbReference type="InterPro" id="IPR040251">
    <property type="entry name" value="SEC31-like"/>
</dbReference>
<dbReference type="KEGG" id="bbes:BESB_072870"/>
<reference evidence="10 11" key="1">
    <citation type="submission" date="2017-09" db="EMBL/GenBank/DDBJ databases">
        <title>Genome sequencing of Besnoitia besnoiti strain Bb-Ger1.</title>
        <authorList>
            <person name="Schares G."/>
            <person name="Venepally P."/>
            <person name="Lorenzi H.A."/>
        </authorList>
    </citation>
    <scope>NUCLEOTIDE SEQUENCE [LARGE SCALE GENOMIC DNA]</scope>
    <source>
        <strain evidence="10 11">Bb-Ger1</strain>
    </source>
</reference>
<dbReference type="InterPro" id="IPR015943">
    <property type="entry name" value="WD40/YVTN_repeat-like_dom_sf"/>
</dbReference>
<dbReference type="GO" id="GO:0005198">
    <property type="term" value="F:structural molecule activity"/>
    <property type="evidence" value="ECO:0007669"/>
    <property type="project" value="TreeGrafter"/>
</dbReference>
<keyword evidence="4" id="KW-0853">WD repeat</keyword>
<feature type="region of interest" description="Disordered" evidence="9">
    <location>
        <begin position="573"/>
        <end position="592"/>
    </location>
</feature>
<feature type="compositionally biased region" description="Low complexity" evidence="9">
    <location>
        <begin position="1158"/>
        <end position="1184"/>
    </location>
</feature>
<dbReference type="EMBL" id="NWUJ01000007">
    <property type="protein sequence ID" value="PFH34135.1"/>
    <property type="molecule type" value="Genomic_DNA"/>
</dbReference>
<dbReference type="SMART" id="SM00320">
    <property type="entry name" value="WD40"/>
    <property type="match status" value="4"/>
</dbReference>
<dbReference type="GO" id="GO:0007029">
    <property type="term" value="P:endoplasmic reticulum organization"/>
    <property type="evidence" value="ECO:0007669"/>
    <property type="project" value="TreeGrafter"/>
</dbReference>
<sequence>MSLKEVCRSACIAWGPPSGGSAHAKWMAASDDTSSGPSSHQLYLALGTMGLDPHLELAAVDFASSSSALPVVASVSAASPFQCIAWDSSGQNKAAGGEQGSGASVGDRVFGLIAGGMADGDVTLWDAEVILRAGASSGAESSSFGNGASTNGAAAGGSAGLLASVSVHRNQRVHCIHFNPSRPSLLAAGGSSGSVSILDVENVYDVAVYEPGGEQQGVNSGSSGDECTSLAWNRVVPHVLATSFGSGSTSVWDLKQRKTAISFCDPTHRQCRPSSIVWLPNQATQLLLAYDDDRHPVLQLWDLRNSSYPLRETASDGVYGHTRGIVHAALNPMDSRMLLTSGRDNRIVCWWLEEDAFHTQGHASQGGASSGFGVYMQQQTQQPYVQLQWAPSSTPGVFAAAAPIRVCIKGLGSGGFGGFGEEIAFFGPNSTSVVCAALGAPPPSVASTSGSEGDAVGPSDEERDLRARQEEWKAEENAFQQEALALDAHLQRGDWQQACEEELQRLGVDPTAPPGDAPGTDPEKRMNEKVWKLLARLFQQPRSSALVEAFTMPKSEVAARVEAFLGRPLPSTLKKRQEAAHGQAPPVGASMPAQLNAGTAFFGAPQVNGVGPQPPAFHQEEVDPEKFFSQLGSSSEEEKRPHQAVEPNSESGEGASEGQLSAGQPPAAEAAEAPKPSEDEQGKAPSPTPPAYRLGSSHTGPIDWSSEVGSLVRACLLCGCLEGAVELLQSYGSEADALLLAGAASGAGCGGGQAARGTTTSVAAAAGAEGAALWTSACQAYIEKMQDPFMKLVGYVILEDFPGLIAAVSSSAPATRGAETWRDALALLYCYAPDGGQLASLCRQLGDRLSADGENVFGALFCYFCAGDFAGACRIWRHDLQLRLEKKDVSSAADGKQTKSRSAWLGYYLLATVKRMLILRAALRYEQPCAEFEEIAVAYASSLASDATLAVPAMRLLVFACGVGARGAQGERKGAAGAAAPEDPQAAAASLAFRLFHSQPEQMQRHGFFPPPSPFEGAAAGAVSAAKPPAPGVPAVSPQMPGGAPPQAGPRGFGASHSHRGNLGASEGFAPPAMMAGQRGPVPGAGCPPSSSSSRFSAFQQKGLGPQAPSHGFDGGAIPPTGDAQRLPPGGVGPSPPSAPFRQMNGYGGAAQPPLPPAGQVAPPSSAFGSPLSPPLSLAPALSTPKPPAASPSPSPFLSGGYPSQAPPAGAASPSPSYPPQGAYPPPAQTPAPTPSAARPTPPQGPMPSAHGVSPLGAGAPAPSTGAALARMHPASAASASPPPHQMTLPQGPPRGAFPPSAAGVQPGRMPSQGGATPCGAEDPTGSQGSLGMPGVQPPSPYQPSPPVGGVGAGGVPTLQQQQAEEKPVAAYSAPTVGAQPIKPGMPVPWPIPTSAQLNSRATKSTYAANVNIHKATEKPDGAGTPSPPMPAEKQAYIQRVISQLLQLQTGAAANDLSQKMEELFSKMRAGELSASGGQRLLQLCELLEQQQYVQAQKVHAELSSTEWAAGNKAWLMGLKRLLPKP</sequence>
<feature type="region of interest" description="Disordered" evidence="9">
    <location>
        <begin position="505"/>
        <end position="524"/>
    </location>
</feature>
<evidence type="ECO:0000256" key="1">
    <source>
        <dbReference type="ARBA" id="ARBA00004240"/>
    </source>
</evidence>
<keyword evidence="11" id="KW-1185">Reference proteome</keyword>
<gene>
    <name evidence="10" type="ORF">BESB_072870</name>
</gene>
<keyword evidence="3" id="KW-0813">Transport</keyword>
<evidence type="ECO:0000256" key="5">
    <source>
        <dbReference type="ARBA" id="ARBA00022737"/>
    </source>
</evidence>
<evidence type="ECO:0000256" key="6">
    <source>
        <dbReference type="ARBA" id="ARBA00022824"/>
    </source>
</evidence>
<dbReference type="Proteomes" id="UP000224006">
    <property type="component" value="Unassembled WGS sequence"/>
</dbReference>
<evidence type="ECO:0000256" key="7">
    <source>
        <dbReference type="ARBA" id="ARBA00022892"/>
    </source>
</evidence>
<feature type="compositionally biased region" description="Low complexity" evidence="9">
    <location>
        <begin position="1017"/>
        <end position="1042"/>
    </location>
</feature>
<dbReference type="Gene3D" id="1.25.40.980">
    <property type="match status" value="1"/>
</dbReference>
<accession>A0A2A9M817</accession>
<feature type="region of interest" description="Disordered" evidence="9">
    <location>
        <begin position="1012"/>
        <end position="1371"/>
    </location>
</feature>
<comment type="caution">
    <text evidence="10">The sequence shown here is derived from an EMBL/GenBank/DDBJ whole genome shotgun (WGS) entry which is preliminary data.</text>
</comment>
<protein>
    <submittedName>
        <fullName evidence="10">WD domain, G-beta repeat-containing protein</fullName>
    </submittedName>
</protein>
<evidence type="ECO:0000313" key="10">
    <source>
        <dbReference type="EMBL" id="PFH34135.1"/>
    </source>
</evidence>
<evidence type="ECO:0000256" key="9">
    <source>
        <dbReference type="SAM" id="MobiDB-lite"/>
    </source>
</evidence>
<keyword evidence="7" id="KW-0931">ER-Golgi transport</keyword>
<comment type="subcellular location">
    <subcellularLocation>
        <location evidence="1">Endoplasmic reticulum</location>
    </subcellularLocation>
</comment>
<dbReference type="InterPro" id="IPR036322">
    <property type="entry name" value="WD40_repeat_dom_sf"/>
</dbReference>
<dbReference type="Gene3D" id="1.20.940.10">
    <property type="entry name" value="Functional domain of the splicing factor Prp18"/>
    <property type="match status" value="1"/>
</dbReference>
<name>A0A2A9M817_BESBE</name>
<dbReference type="STRING" id="94643.A0A2A9M817"/>
<evidence type="ECO:0000313" key="11">
    <source>
        <dbReference type="Proteomes" id="UP000224006"/>
    </source>
</evidence>
<feature type="region of interest" description="Disordered" evidence="9">
    <location>
        <begin position="442"/>
        <end position="468"/>
    </location>
</feature>
<dbReference type="OrthoDB" id="542917at2759"/>
<dbReference type="PANTHER" id="PTHR13923">
    <property type="entry name" value="SEC31-RELATED PROTEIN"/>
    <property type="match status" value="1"/>
</dbReference>
<keyword evidence="8" id="KW-0653">Protein transport</keyword>
<proteinExistence type="inferred from homology"/>
<comment type="similarity">
    <text evidence="2">Belongs to the WD repeat SEC31 family.</text>
</comment>
<evidence type="ECO:0000256" key="8">
    <source>
        <dbReference type="ARBA" id="ARBA00022927"/>
    </source>
</evidence>
<feature type="compositionally biased region" description="Pro residues" evidence="9">
    <location>
        <begin position="1336"/>
        <end position="1347"/>
    </location>
</feature>
<feature type="compositionally biased region" description="Pro residues" evidence="9">
    <location>
        <begin position="1281"/>
        <end position="1297"/>
    </location>
</feature>
<feature type="region of interest" description="Disordered" evidence="9">
    <location>
        <begin position="630"/>
        <end position="698"/>
    </location>
</feature>
<dbReference type="Gene3D" id="2.130.10.10">
    <property type="entry name" value="YVTN repeat-like/Quinoprotein amine dehydrogenase"/>
    <property type="match status" value="1"/>
</dbReference>
<evidence type="ECO:0000256" key="3">
    <source>
        <dbReference type="ARBA" id="ARBA00022448"/>
    </source>
</evidence>
<evidence type="ECO:0000256" key="4">
    <source>
        <dbReference type="ARBA" id="ARBA00022574"/>
    </source>
</evidence>
<dbReference type="GO" id="GO:0015031">
    <property type="term" value="P:protein transport"/>
    <property type="evidence" value="ECO:0007669"/>
    <property type="project" value="UniProtKB-KW"/>
</dbReference>